<dbReference type="RefSeq" id="WP_129026193.1">
    <property type="nucleotide sequence ID" value="NZ_SDHY01000002.1"/>
</dbReference>
<evidence type="ECO:0000259" key="2">
    <source>
        <dbReference type="Pfam" id="PF04264"/>
    </source>
</evidence>
<evidence type="ECO:0000256" key="1">
    <source>
        <dbReference type="SAM" id="SignalP"/>
    </source>
</evidence>
<dbReference type="Gene3D" id="2.40.128.110">
    <property type="entry name" value="Lipid/polyisoprenoid-binding, YceI-like"/>
    <property type="match status" value="1"/>
</dbReference>
<name>A0A4Q1C0K6_9BACT</name>
<keyword evidence="1" id="KW-0732">Signal</keyword>
<feature type="signal peptide" evidence="1">
    <location>
        <begin position="1"/>
        <end position="22"/>
    </location>
</feature>
<dbReference type="OrthoDB" id="116832at2"/>
<dbReference type="PANTHER" id="PTHR34406">
    <property type="entry name" value="PROTEIN YCEI"/>
    <property type="match status" value="1"/>
</dbReference>
<accession>A0A4Q1C0K6</accession>
<dbReference type="AlphaFoldDB" id="A0A4Q1C0K6"/>
<evidence type="ECO:0000313" key="3">
    <source>
        <dbReference type="EMBL" id="RXK50659.1"/>
    </source>
</evidence>
<comment type="caution">
    <text evidence="3">The sequence shown here is derived from an EMBL/GenBank/DDBJ whole genome shotgun (WGS) entry which is preliminary data.</text>
</comment>
<sequence>MKQLIFALVVIATYAIPQFGHAQLFQAQNGEISFFSKTPLENIDAKSKNVNSIINATTNEIAVQVRVTTFVFPNKLMQEHFNENYLESEKFPMASFKGKIKEDVDLKKAGTYPVSASGVATIHGVTKPIELKGTIVSDGTNLTLTSQFSVRLQDYQIDIPKIVFAKIAEVIDVQSKIHFTPKK</sequence>
<protein>
    <submittedName>
        <fullName evidence="3">YceI family protein</fullName>
    </submittedName>
</protein>
<keyword evidence="4" id="KW-1185">Reference proteome</keyword>
<dbReference type="InterPro" id="IPR007372">
    <property type="entry name" value="Lipid/polyisoprenoid-bd_YceI"/>
</dbReference>
<reference evidence="3 4" key="1">
    <citation type="submission" date="2019-01" db="EMBL/GenBank/DDBJ databases">
        <title>Cytophagaceae bacterium strain CAR-16.</title>
        <authorList>
            <person name="Chen W.-M."/>
        </authorList>
    </citation>
    <scope>NUCLEOTIDE SEQUENCE [LARGE SCALE GENOMIC DNA]</scope>
    <source>
        <strain evidence="3 4">CAR-16</strain>
    </source>
</reference>
<proteinExistence type="predicted"/>
<feature type="domain" description="Lipid/polyisoprenoid-binding YceI-like" evidence="2">
    <location>
        <begin position="44"/>
        <end position="179"/>
    </location>
</feature>
<dbReference type="Proteomes" id="UP000289455">
    <property type="component" value="Unassembled WGS sequence"/>
</dbReference>
<dbReference type="EMBL" id="SDHY01000002">
    <property type="protein sequence ID" value="RXK50659.1"/>
    <property type="molecule type" value="Genomic_DNA"/>
</dbReference>
<gene>
    <name evidence="3" type="ORF">ESB04_03135</name>
</gene>
<dbReference type="InterPro" id="IPR036761">
    <property type="entry name" value="TTHA0802/YceI-like_sf"/>
</dbReference>
<dbReference type="SUPFAM" id="SSF101874">
    <property type="entry name" value="YceI-like"/>
    <property type="match status" value="1"/>
</dbReference>
<feature type="chain" id="PRO_5020591465" evidence="1">
    <location>
        <begin position="23"/>
        <end position="183"/>
    </location>
</feature>
<organism evidence="3 4">
    <name type="scientific">Aquirufa rosea</name>
    <dbReference type="NCBI Taxonomy" id="2509241"/>
    <lineage>
        <taxon>Bacteria</taxon>
        <taxon>Pseudomonadati</taxon>
        <taxon>Bacteroidota</taxon>
        <taxon>Cytophagia</taxon>
        <taxon>Cytophagales</taxon>
        <taxon>Flectobacillaceae</taxon>
        <taxon>Aquirufa</taxon>
    </lineage>
</organism>
<evidence type="ECO:0000313" key="4">
    <source>
        <dbReference type="Proteomes" id="UP000289455"/>
    </source>
</evidence>
<dbReference type="PANTHER" id="PTHR34406:SF1">
    <property type="entry name" value="PROTEIN YCEI"/>
    <property type="match status" value="1"/>
</dbReference>
<dbReference type="Pfam" id="PF04264">
    <property type="entry name" value="YceI"/>
    <property type="match status" value="1"/>
</dbReference>